<gene>
    <name evidence="2" type="primary">LOC100332986</name>
</gene>
<keyword evidence="1" id="KW-1185">Reference proteome</keyword>
<name>A0AC58J065_DANRE</name>
<accession>A0AC58J065</accession>
<evidence type="ECO:0000313" key="2">
    <source>
        <dbReference type="RefSeq" id="XP_073799866.1"/>
    </source>
</evidence>
<organism evidence="1 2">
    <name type="scientific">Danio rerio</name>
    <name type="common">Zebrafish</name>
    <name type="synonym">Brachydanio rerio</name>
    <dbReference type="NCBI Taxonomy" id="7955"/>
    <lineage>
        <taxon>Eukaryota</taxon>
        <taxon>Metazoa</taxon>
        <taxon>Chordata</taxon>
        <taxon>Craniata</taxon>
        <taxon>Vertebrata</taxon>
        <taxon>Euteleostomi</taxon>
        <taxon>Actinopterygii</taxon>
        <taxon>Neopterygii</taxon>
        <taxon>Teleostei</taxon>
        <taxon>Ostariophysi</taxon>
        <taxon>Cypriniformes</taxon>
        <taxon>Danionidae</taxon>
        <taxon>Danioninae</taxon>
        <taxon>Danio</taxon>
    </lineage>
</organism>
<dbReference type="RefSeq" id="XP_073799866.1">
    <property type="nucleotide sequence ID" value="XM_073943765.1"/>
</dbReference>
<protein>
    <submittedName>
        <fullName evidence="2">GTPase IMAP family member 7-like</fullName>
    </submittedName>
</protein>
<reference evidence="2" key="1">
    <citation type="submission" date="2025-08" db="UniProtKB">
        <authorList>
            <consortium name="RefSeq"/>
        </authorList>
    </citation>
    <scope>IDENTIFICATION</scope>
    <source>
        <strain evidence="2">Tuebingen</strain>
        <tissue evidence="2">Fibroblasts and whole tissue</tissue>
    </source>
</reference>
<proteinExistence type="predicted"/>
<evidence type="ECO:0000313" key="1">
    <source>
        <dbReference type="Proteomes" id="UP000000437"/>
    </source>
</evidence>
<sequence length="323" mass="34895">MAENSQTADADGSDLRMVLLGVTGSGRSSAGNTLLGRSAFWTDTSSVSVTSRCQRAGGVVEGRSLQVIDTPGFFHTCLSPEEVRVELSRSVDLLAPGPHVFVLVLRPCRLTPEQCASLHCTRATFGPHALTHTIVLLTCGDALGSKPEEDFLKESSELWEFVSECAGGFHVFDNTKAHEDRSQVSELLQKVDRLVERNKGSHYTADRLLQAQADILQIQQRILGEGAGPVAEGRSQDAEEEESRRRAERVFWYELLTAVGRGAVEASGVMEKGKGKGKKVKAVQRAAAIAATPLSINTAAKVVGGAMREGAKILDKHKKTFLR</sequence>
<dbReference type="Proteomes" id="UP000000437">
    <property type="component" value="Chromosome 3"/>
</dbReference>